<gene>
    <name evidence="2" type="ORF">ESZ26_05850</name>
    <name evidence="3" type="ORF">ESZ27_08190</name>
</gene>
<evidence type="ECO:0000313" key="5">
    <source>
        <dbReference type="Proteomes" id="UP000321917"/>
    </source>
</evidence>
<dbReference type="Proteomes" id="UP000321525">
    <property type="component" value="Unassembled WGS sequence"/>
</dbReference>
<proteinExistence type="predicted"/>
<dbReference type="Proteomes" id="UP000321917">
    <property type="component" value="Unassembled WGS sequence"/>
</dbReference>
<name>A0A5C6QGM9_9GAMM</name>
<dbReference type="InterPro" id="IPR011044">
    <property type="entry name" value="Quino_amine_DH_bsu"/>
</dbReference>
<dbReference type="OrthoDB" id="10021252at2"/>
<feature type="signal peptide" evidence="1">
    <location>
        <begin position="1"/>
        <end position="18"/>
    </location>
</feature>
<evidence type="ECO:0000313" key="3">
    <source>
        <dbReference type="EMBL" id="TWX67692.1"/>
    </source>
</evidence>
<keyword evidence="4" id="KW-1185">Reference proteome</keyword>
<evidence type="ECO:0000256" key="1">
    <source>
        <dbReference type="SAM" id="SignalP"/>
    </source>
</evidence>
<dbReference type="RefSeq" id="WP_146798815.1">
    <property type="nucleotide sequence ID" value="NZ_VOLP01000007.1"/>
</dbReference>
<protein>
    <submittedName>
        <fullName evidence="3">Uncharacterized protein</fullName>
    </submittedName>
</protein>
<reference evidence="3 5" key="1">
    <citation type="submission" date="2019-07" db="EMBL/GenBank/DDBJ databases">
        <title>Genomes of sea-ice associated Colwellia species.</title>
        <authorList>
            <person name="Bowman J.P."/>
        </authorList>
    </citation>
    <scope>NUCLEOTIDE SEQUENCE [LARGE SCALE GENOMIC DNA]</scope>
    <source>
        <strain evidence="2 4">ACAM 607</strain>
        <strain evidence="3 5">IC036</strain>
    </source>
</reference>
<dbReference type="SUPFAM" id="SSF50969">
    <property type="entry name" value="YVTN repeat-like/Quinoprotein amine dehydrogenase"/>
    <property type="match status" value="1"/>
</dbReference>
<evidence type="ECO:0000313" key="2">
    <source>
        <dbReference type="EMBL" id="TWX61261.1"/>
    </source>
</evidence>
<accession>A0A5C6QGM9</accession>
<evidence type="ECO:0000313" key="4">
    <source>
        <dbReference type="Proteomes" id="UP000321525"/>
    </source>
</evidence>
<dbReference type="PROSITE" id="PS51257">
    <property type="entry name" value="PROKAR_LIPOPROTEIN"/>
    <property type="match status" value="1"/>
</dbReference>
<comment type="caution">
    <text evidence="3">The sequence shown here is derived from an EMBL/GenBank/DDBJ whole genome shotgun (WGS) entry which is preliminary data.</text>
</comment>
<keyword evidence="1" id="KW-0732">Signal</keyword>
<dbReference type="EMBL" id="VOLR01000006">
    <property type="protein sequence ID" value="TWX61261.1"/>
    <property type="molecule type" value="Genomic_DNA"/>
</dbReference>
<organism evidence="3 5">
    <name type="scientific">Colwellia hornerae</name>
    <dbReference type="NCBI Taxonomy" id="89402"/>
    <lineage>
        <taxon>Bacteria</taxon>
        <taxon>Pseudomonadati</taxon>
        <taxon>Pseudomonadota</taxon>
        <taxon>Gammaproteobacteria</taxon>
        <taxon>Alteromonadales</taxon>
        <taxon>Colwelliaceae</taxon>
        <taxon>Colwellia</taxon>
    </lineage>
</organism>
<sequence length="767" mass="85472">MNKTAYLLASLISLALLASCGGGEGSEKITTPQPIIPTLPVVDAIFTEDNAGDIAIWSTVLTEASIDAADIIEQEIIWFHHAPENILIRDCNSTGSVEKIIDDTESSYQLVFTNCSYQTDIIDRENSTTTVTALVNITQQDIQLDNSESPYSDSFLIKGLSAKVSSTRFIISTVEEPSLSLELMFELLLTSNQTWSANTEDLSGDLVVNYQSKNRKLDIKAIDFKVTTEDLMVVTDSMRQTTINQHINAPKSNKYPHYKVDITSTITSELFAFETTLTSTVTSPYSGKGYAPQSPAGTFALTNAQNEEILLTLITNKYMQLHLNKELIGEAETVEWTSSALFNLHDNAQALAFIQELTPFKAISITKETLENDPVEKVIIKFNKKVSIDSGYSNTPIQVSTISVSNSFYQPSILATENNIILSFDTNESKGFYDIYYDGNYKLKTSEKYVEQSSGGHSVKQIVGIVGQAVTLDHTVEQVRYSSVYNHLIAINDFNTVIKVFDLETGHLINASEETNIVFDNICFSADQEGIFLTGINYDDYSYQIFSYDHKTLTFIESYQQTGSAHSVIKCAANQLIFVNDDSFEQFNLSTTDFVLTDIALANVNNIVQSPLNGNQLLYVSDTDDSGYELFSLTLDPLEIEAVATSLEDSRNTYNYSGGQERAIFIDAVNENILARNTIIKISDTSEILHTFTGEEIYFPKKNEHIRYHNEAHNIIVTNLAVYDASTFAELIALPPIPAASYWFVDNDDRLSVVLQSMDSIYRVKLY</sequence>
<dbReference type="EMBL" id="VOLQ01000012">
    <property type="protein sequence ID" value="TWX67692.1"/>
    <property type="molecule type" value="Genomic_DNA"/>
</dbReference>
<dbReference type="AlphaFoldDB" id="A0A5C6QGM9"/>
<feature type="chain" id="PRO_5022967546" evidence="1">
    <location>
        <begin position="19"/>
        <end position="767"/>
    </location>
</feature>